<keyword evidence="3" id="KW-1133">Transmembrane helix</keyword>
<dbReference type="FunFam" id="3.40.50.10140:FF:000007">
    <property type="entry name" value="Disease resistance protein (TIR-NBS-LRR class)"/>
    <property type="match status" value="1"/>
</dbReference>
<dbReference type="Gene3D" id="3.40.50.10140">
    <property type="entry name" value="Toll/interleukin-1 receptor homology (TIR) domain"/>
    <property type="match status" value="1"/>
</dbReference>
<accession>A0A2U1PK31</accession>
<comment type="caution">
    <text evidence="5">The sequence shown here is derived from an EMBL/GenBank/DDBJ whole genome shotgun (WGS) entry which is preliminary data.</text>
</comment>
<feature type="domain" description="TIR" evidence="4">
    <location>
        <begin position="21"/>
        <end position="196"/>
    </location>
</feature>
<evidence type="ECO:0000256" key="1">
    <source>
        <dbReference type="ARBA" id="ARBA00023027"/>
    </source>
</evidence>
<dbReference type="PANTHER" id="PTHR32009">
    <property type="entry name" value="TMV RESISTANCE PROTEIN N-LIKE"/>
    <property type="match status" value="1"/>
</dbReference>
<feature type="compositionally biased region" description="Polar residues" evidence="2">
    <location>
        <begin position="263"/>
        <end position="273"/>
    </location>
</feature>
<keyword evidence="6" id="KW-1185">Reference proteome</keyword>
<dbReference type="Proteomes" id="UP000245207">
    <property type="component" value="Unassembled WGS sequence"/>
</dbReference>
<dbReference type="EMBL" id="PKPP01001053">
    <property type="protein sequence ID" value="PWA86115.1"/>
    <property type="molecule type" value="Genomic_DNA"/>
</dbReference>
<feature type="transmembrane region" description="Helical" evidence="3">
    <location>
        <begin position="220"/>
        <end position="245"/>
    </location>
</feature>
<dbReference type="OrthoDB" id="1905256at2759"/>
<dbReference type="InterPro" id="IPR000157">
    <property type="entry name" value="TIR_dom"/>
</dbReference>
<keyword evidence="5" id="KW-0675">Receptor</keyword>
<dbReference type="AlphaFoldDB" id="A0A2U1PK31"/>
<feature type="compositionally biased region" description="Basic and acidic residues" evidence="2">
    <location>
        <begin position="274"/>
        <end position="286"/>
    </location>
</feature>
<dbReference type="STRING" id="35608.A0A2U1PK31"/>
<dbReference type="Pfam" id="PF01582">
    <property type="entry name" value="TIR"/>
    <property type="match status" value="1"/>
</dbReference>
<evidence type="ECO:0000313" key="5">
    <source>
        <dbReference type="EMBL" id="PWA86115.1"/>
    </source>
</evidence>
<organism evidence="5 6">
    <name type="scientific">Artemisia annua</name>
    <name type="common">Sweet wormwood</name>
    <dbReference type="NCBI Taxonomy" id="35608"/>
    <lineage>
        <taxon>Eukaryota</taxon>
        <taxon>Viridiplantae</taxon>
        <taxon>Streptophyta</taxon>
        <taxon>Embryophyta</taxon>
        <taxon>Tracheophyta</taxon>
        <taxon>Spermatophyta</taxon>
        <taxon>Magnoliopsida</taxon>
        <taxon>eudicotyledons</taxon>
        <taxon>Gunneridae</taxon>
        <taxon>Pentapetalae</taxon>
        <taxon>asterids</taxon>
        <taxon>campanulids</taxon>
        <taxon>Asterales</taxon>
        <taxon>Asteraceae</taxon>
        <taxon>Asteroideae</taxon>
        <taxon>Anthemideae</taxon>
        <taxon>Artemisiinae</taxon>
        <taxon>Artemisia</taxon>
    </lineage>
</organism>
<dbReference type="SUPFAM" id="SSF52200">
    <property type="entry name" value="Toll/Interleukin receptor TIR domain"/>
    <property type="match status" value="1"/>
</dbReference>
<feature type="region of interest" description="Disordered" evidence="2">
    <location>
        <begin position="263"/>
        <end position="293"/>
    </location>
</feature>
<evidence type="ECO:0000259" key="4">
    <source>
        <dbReference type="PROSITE" id="PS50104"/>
    </source>
</evidence>
<evidence type="ECO:0000313" key="6">
    <source>
        <dbReference type="Proteomes" id="UP000245207"/>
    </source>
</evidence>
<name>A0A2U1PK31_ARTAN</name>
<dbReference type="PANTHER" id="PTHR32009:SF133">
    <property type="entry name" value="TIR DOMAIN-CONTAINING PROTEIN"/>
    <property type="match status" value="1"/>
</dbReference>
<dbReference type="InterPro" id="IPR035897">
    <property type="entry name" value="Toll_tir_struct_dom_sf"/>
</dbReference>
<evidence type="ECO:0000256" key="3">
    <source>
        <dbReference type="SAM" id="Phobius"/>
    </source>
</evidence>
<gene>
    <name evidence="5" type="ORF">CTI12_AA139470</name>
</gene>
<evidence type="ECO:0000256" key="2">
    <source>
        <dbReference type="SAM" id="MobiDB-lite"/>
    </source>
</evidence>
<sequence length="579" mass="67401">MMLDFKKILEKWLPFGSTYDHRDSVFLSFRGIDTRNSFTDHIHKALVDANIRTILDDREIHTGEELKPELENAIKASRASIIVLSTNYASSTWCLDELVLILEQRRTSKHIVIPIFYHVQPSNVRYRQSSFGDAFIKHKEMIDAEKNATKKREKTCKLKQWKKAVTEVACLKGKNASGWPETRLIDEVVKEIKLGFELHKKSEHPYLTWMWSSIATITWFLRYVCMCIIQFLLMCGAAFMTTYFVDHPPAHALPLRLQKRNLQQNGEDGLTQTRDTKEDTSREDHLSAPPPIDLMANTRKIVPSYLQSRKLMYRLDPRTSAVNFGCEQKQDLRDNGKRSLRQTHGVEEGTFRMASTRKINPNYHQTSMLMSRHYPRTSPVDFQLLTTWAQKQDLQEYQKRSWTQTHVFEGVSFRRASTKNINPNYSQTRMLMSRLNPKTSPVYFQLLAAWAQTQYLQENGKQSLTQKHAVKEDSFRKAYTMKINPNYPQTLALMSKHDLRTSPVDFQLLTALAQKQYLQENGIPSLTQTHGVEEESFGKIHPNYPQTMALMSRLDPRTSHVDSQMFYLLGMHTRTRLKK</sequence>
<keyword evidence="1" id="KW-0520">NAD</keyword>
<keyword evidence="3" id="KW-0812">Transmembrane</keyword>
<proteinExistence type="predicted"/>
<reference evidence="5 6" key="1">
    <citation type="journal article" date="2018" name="Mol. Plant">
        <title>The genome of Artemisia annua provides insight into the evolution of Asteraceae family and artemisinin biosynthesis.</title>
        <authorList>
            <person name="Shen Q."/>
            <person name="Zhang L."/>
            <person name="Liao Z."/>
            <person name="Wang S."/>
            <person name="Yan T."/>
            <person name="Shi P."/>
            <person name="Liu M."/>
            <person name="Fu X."/>
            <person name="Pan Q."/>
            <person name="Wang Y."/>
            <person name="Lv Z."/>
            <person name="Lu X."/>
            <person name="Zhang F."/>
            <person name="Jiang W."/>
            <person name="Ma Y."/>
            <person name="Chen M."/>
            <person name="Hao X."/>
            <person name="Li L."/>
            <person name="Tang Y."/>
            <person name="Lv G."/>
            <person name="Zhou Y."/>
            <person name="Sun X."/>
            <person name="Brodelius P.E."/>
            <person name="Rose J.K.C."/>
            <person name="Tang K."/>
        </authorList>
    </citation>
    <scope>NUCLEOTIDE SEQUENCE [LARGE SCALE GENOMIC DNA]</scope>
    <source>
        <strain evidence="6">cv. Huhao1</strain>
        <tissue evidence="5">Leaf</tissue>
    </source>
</reference>
<protein>
    <submittedName>
        <fullName evidence="5">Toll/interleukin-1 receptor (TIR) domain-containing protein</fullName>
    </submittedName>
</protein>
<dbReference type="PROSITE" id="PS50104">
    <property type="entry name" value="TIR"/>
    <property type="match status" value="1"/>
</dbReference>
<dbReference type="GO" id="GO:0007165">
    <property type="term" value="P:signal transduction"/>
    <property type="evidence" value="ECO:0007669"/>
    <property type="project" value="InterPro"/>
</dbReference>
<dbReference type="SMART" id="SM00255">
    <property type="entry name" value="TIR"/>
    <property type="match status" value="1"/>
</dbReference>
<keyword evidence="3" id="KW-0472">Membrane</keyword>